<sequence length="86" mass="9352">MPKGELVSKLQALLHSGDLRIAASLPDAAVLARELQDFRVRFTEAGNATFNAREGAHDDLVLALALAVFGLSRPEPVDTVRVEWAR</sequence>
<accession>A0A286D910</accession>
<evidence type="ECO:0000313" key="1">
    <source>
        <dbReference type="EMBL" id="SOD55123.1"/>
    </source>
</evidence>
<reference evidence="1 2" key="1">
    <citation type="submission" date="2017-09" db="EMBL/GenBank/DDBJ databases">
        <authorList>
            <person name="Ehlers B."/>
            <person name="Leendertz F.H."/>
        </authorList>
    </citation>
    <scope>NUCLEOTIDE SEQUENCE [LARGE SCALE GENOMIC DNA]</scope>
    <source>
        <strain evidence="1 2">CGMCC 1.10978</strain>
    </source>
</reference>
<dbReference type="EMBL" id="OCND01000006">
    <property type="protein sequence ID" value="SOD55123.1"/>
    <property type="molecule type" value="Genomic_DNA"/>
</dbReference>
<gene>
    <name evidence="1" type="ORF">SAMN06296416_10688</name>
</gene>
<evidence type="ECO:0000313" key="2">
    <source>
        <dbReference type="Proteomes" id="UP000219374"/>
    </source>
</evidence>
<protein>
    <submittedName>
        <fullName evidence="1">Uncharacterized protein</fullName>
    </submittedName>
</protein>
<keyword evidence="2" id="KW-1185">Reference proteome</keyword>
<name>A0A286D910_9GAMM</name>
<proteinExistence type="predicted"/>
<dbReference type="AlphaFoldDB" id="A0A286D910"/>
<organism evidence="1 2">
    <name type="scientific">Pseudoxanthomonas wuyuanensis</name>
    <dbReference type="NCBI Taxonomy" id="1073196"/>
    <lineage>
        <taxon>Bacteria</taxon>
        <taxon>Pseudomonadati</taxon>
        <taxon>Pseudomonadota</taxon>
        <taxon>Gammaproteobacteria</taxon>
        <taxon>Lysobacterales</taxon>
        <taxon>Lysobacteraceae</taxon>
        <taxon>Pseudoxanthomonas</taxon>
    </lineage>
</organism>
<dbReference type="Proteomes" id="UP000219374">
    <property type="component" value="Unassembled WGS sequence"/>
</dbReference>
<dbReference type="Gene3D" id="3.30.420.240">
    <property type="match status" value="1"/>
</dbReference>